<keyword evidence="11" id="KW-1185">Reference proteome</keyword>
<evidence type="ECO:0000313" key="10">
    <source>
        <dbReference type="EMBL" id="KAJ1723351.1"/>
    </source>
</evidence>
<feature type="domain" description="Tim44-like" evidence="9">
    <location>
        <begin position="105"/>
        <end position="254"/>
    </location>
</feature>
<name>A0A9W7Y1M9_9FUNG</name>
<proteinExistence type="inferred from homology"/>
<comment type="caution">
    <text evidence="10">The sequence shown here is derived from an EMBL/GenBank/DDBJ whole genome shotgun (WGS) entry which is preliminary data.</text>
</comment>
<keyword evidence="2" id="KW-0809">Transit peptide</keyword>
<reference evidence="10" key="1">
    <citation type="submission" date="2022-07" db="EMBL/GenBank/DDBJ databases">
        <title>Phylogenomic reconstructions and comparative analyses of Kickxellomycotina fungi.</title>
        <authorList>
            <person name="Reynolds N.K."/>
            <person name="Stajich J.E."/>
            <person name="Barry K."/>
            <person name="Grigoriev I.V."/>
            <person name="Crous P."/>
            <person name="Smith M.E."/>
        </authorList>
    </citation>
    <scope>NUCLEOTIDE SEQUENCE</scope>
    <source>
        <strain evidence="10">NBRC 32514</strain>
    </source>
</reference>
<evidence type="ECO:0000256" key="8">
    <source>
        <dbReference type="ARBA" id="ARBA00043031"/>
    </source>
</evidence>
<keyword evidence="5" id="KW-0687">Ribonucleoprotein</keyword>
<keyword evidence="3" id="KW-0689">Ribosomal protein</keyword>
<evidence type="ECO:0000259" key="9">
    <source>
        <dbReference type="SMART" id="SM00978"/>
    </source>
</evidence>
<sequence length="265" mass="29336">MATVGLRAGSGMRGPVLQSVVSTFYGGSSRYSGKQFLQRATVPAIVGPGLIRHHSQTREQHYVVNEFGLLSPYTPSPWSQQPSFFSAAGLRAVQNRVVEGARELFSLVTIKYYLSGWKSAEFAEQAEELYSAMNEAYAQGDLRSLESICLPTMYASLKNDIKKRNTNFEWRKVSSVTPAKSLQIRCGRLASDFTIGQVVVRIDQEQAAVPLSKRRGGAAAGASLSKPTHVTEYVVFQKIITDPASPWRIYGKMDVPKWDQPSPRK</sequence>
<dbReference type="Pfam" id="PF04280">
    <property type="entry name" value="Tim44"/>
    <property type="match status" value="1"/>
</dbReference>
<evidence type="ECO:0000256" key="1">
    <source>
        <dbReference type="ARBA" id="ARBA00004173"/>
    </source>
</evidence>
<dbReference type="InterPro" id="IPR007379">
    <property type="entry name" value="Tim44-like_dom"/>
</dbReference>
<evidence type="ECO:0000256" key="6">
    <source>
        <dbReference type="ARBA" id="ARBA00038073"/>
    </source>
</evidence>
<evidence type="ECO:0000313" key="11">
    <source>
        <dbReference type="Proteomes" id="UP001149813"/>
    </source>
</evidence>
<keyword evidence="4" id="KW-0496">Mitochondrion</keyword>
<evidence type="ECO:0000256" key="2">
    <source>
        <dbReference type="ARBA" id="ARBA00022946"/>
    </source>
</evidence>
<accession>A0A9W7Y1M9</accession>
<dbReference type="GO" id="GO:0005739">
    <property type="term" value="C:mitochondrion"/>
    <property type="evidence" value="ECO:0007669"/>
    <property type="project" value="UniProtKB-SubCell"/>
</dbReference>
<dbReference type="Proteomes" id="UP001149813">
    <property type="component" value="Unassembled WGS sequence"/>
</dbReference>
<dbReference type="Gene3D" id="3.10.450.240">
    <property type="match status" value="1"/>
</dbReference>
<dbReference type="SUPFAM" id="SSF54427">
    <property type="entry name" value="NTF2-like"/>
    <property type="match status" value="1"/>
</dbReference>
<dbReference type="InterPro" id="IPR051975">
    <property type="entry name" value="mtLSU_mL45"/>
</dbReference>
<dbReference type="PANTHER" id="PTHR28554">
    <property type="entry name" value="39S RIBOSOMAL PROTEIN L45, MITOCHONDRIAL"/>
    <property type="match status" value="1"/>
</dbReference>
<protein>
    <recommendedName>
        <fullName evidence="7">Large ribosomal subunit protein mL45</fullName>
    </recommendedName>
    <alternativeName>
        <fullName evidence="8">39S ribosomal protein L45, mitochondrial</fullName>
    </alternativeName>
</protein>
<evidence type="ECO:0000256" key="5">
    <source>
        <dbReference type="ARBA" id="ARBA00023274"/>
    </source>
</evidence>
<comment type="similarity">
    <text evidence="6">Belongs to the mitochondrion-specific ribosomal protein mL45 family.</text>
</comment>
<dbReference type="OrthoDB" id="19619at2759"/>
<dbReference type="InterPro" id="IPR032710">
    <property type="entry name" value="NTF2-like_dom_sf"/>
</dbReference>
<dbReference type="SMART" id="SM00978">
    <property type="entry name" value="Tim44"/>
    <property type="match status" value="1"/>
</dbReference>
<dbReference type="EMBL" id="JANBOJ010000070">
    <property type="protein sequence ID" value="KAJ1723351.1"/>
    <property type="molecule type" value="Genomic_DNA"/>
</dbReference>
<dbReference type="GO" id="GO:0005840">
    <property type="term" value="C:ribosome"/>
    <property type="evidence" value="ECO:0007669"/>
    <property type="project" value="UniProtKB-KW"/>
</dbReference>
<comment type="subcellular location">
    <subcellularLocation>
        <location evidence="1">Mitochondrion</location>
    </subcellularLocation>
</comment>
<dbReference type="GO" id="GO:1990904">
    <property type="term" value="C:ribonucleoprotein complex"/>
    <property type="evidence" value="ECO:0007669"/>
    <property type="project" value="UniProtKB-KW"/>
</dbReference>
<evidence type="ECO:0000256" key="4">
    <source>
        <dbReference type="ARBA" id="ARBA00023128"/>
    </source>
</evidence>
<evidence type="ECO:0000256" key="3">
    <source>
        <dbReference type="ARBA" id="ARBA00022980"/>
    </source>
</evidence>
<evidence type="ECO:0000256" key="7">
    <source>
        <dbReference type="ARBA" id="ARBA00039448"/>
    </source>
</evidence>
<dbReference type="PANTHER" id="PTHR28554:SF1">
    <property type="entry name" value="LARGE RIBOSOMAL SUBUNIT PROTEIN ML45"/>
    <property type="match status" value="1"/>
</dbReference>
<dbReference type="AlphaFoldDB" id="A0A9W7Y1M9"/>
<gene>
    <name evidence="10" type="ORF">LPJ53_002299</name>
</gene>
<organism evidence="10 11">
    <name type="scientific">Coemansia erecta</name>
    <dbReference type="NCBI Taxonomy" id="147472"/>
    <lineage>
        <taxon>Eukaryota</taxon>
        <taxon>Fungi</taxon>
        <taxon>Fungi incertae sedis</taxon>
        <taxon>Zoopagomycota</taxon>
        <taxon>Kickxellomycotina</taxon>
        <taxon>Kickxellomycetes</taxon>
        <taxon>Kickxellales</taxon>
        <taxon>Kickxellaceae</taxon>
        <taxon>Coemansia</taxon>
    </lineage>
</organism>